<evidence type="ECO:0000256" key="3">
    <source>
        <dbReference type="PROSITE-ProRule" id="PRU00221"/>
    </source>
</evidence>
<sequence length="354" mass="38434">MSNPHKRQRTEEAGPSAELTLYNPDDQPPQTETFRTSTLSHPTMKLTGHKGSVYALAYSPDGEYLLSSSFDMTCLLWNASGDCENINVLSGHKNAVLDVAWTSDGENILTASADKTIAFWDGHTCERIRRFKGDNGHTAIVNDVDVSPAASSLSNKLFVSASDDGLVKLWDARVKGTAPAMSTFDCEFPVTSVVFGMDGHSVYSAGIDNCITAWDLRTGDKSMMIKAHSDTITSLALHPKGTHLLSNSMDSTMKSWDIRPFVPDGTKRHCKTFVGATHNAEKGLLNCAWSSDGNMVTGGSADKVVHIWDEMTSEELYYLPGHKGCVNSVVFHPTQNVIASSSSDKSIYVGELSN</sequence>
<dbReference type="GO" id="GO:0003723">
    <property type="term" value="F:RNA binding"/>
    <property type="evidence" value="ECO:0007669"/>
    <property type="project" value="TreeGrafter"/>
</dbReference>
<dbReference type="PROSITE" id="PS50082">
    <property type="entry name" value="WD_REPEATS_2"/>
    <property type="match status" value="7"/>
</dbReference>
<evidence type="ECO:0000256" key="4">
    <source>
        <dbReference type="SAM" id="MobiDB-lite"/>
    </source>
</evidence>
<keyword evidence="1 3" id="KW-0853">WD repeat</keyword>
<dbReference type="InterPro" id="IPR052234">
    <property type="entry name" value="U5_snRNP_Component"/>
</dbReference>
<dbReference type="Pfam" id="PF00400">
    <property type="entry name" value="WD40"/>
    <property type="match status" value="7"/>
</dbReference>
<accession>A0AAD3D906</accession>
<dbReference type="InterPro" id="IPR020472">
    <property type="entry name" value="WD40_PAC1"/>
</dbReference>
<feature type="repeat" description="WD" evidence="3">
    <location>
        <begin position="190"/>
        <end position="224"/>
    </location>
</feature>
<feature type="repeat" description="WD" evidence="3">
    <location>
        <begin position="277"/>
        <end position="318"/>
    </location>
</feature>
<dbReference type="EMBL" id="BLLK01000069">
    <property type="protein sequence ID" value="GFH60147.1"/>
    <property type="molecule type" value="Genomic_DNA"/>
</dbReference>
<dbReference type="InterPro" id="IPR036322">
    <property type="entry name" value="WD40_repeat_dom_sf"/>
</dbReference>
<comment type="caution">
    <text evidence="5">The sequence shown here is derived from an EMBL/GenBank/DDBJ whole genome shotgun (WGS) entry which is preliminary data.</text>
</comment>
<feature type="repeat" description="WD" evidence="3">
    <location>
        <begin position="46"/>
        <end position="78"/>
    </location>
</feature>
<organism evidence="5 6">
    <name type="scientific">Chaetoceros tenuissimus</name>
    <dbReference type="NCBI Taxonomy" id="426638"/>
    <lineage>
        <taxon>Eukaryota</taxon>
        <taxon>Sar</taxon>
        <taxon>Stramenopiles</taxon>
        <taxon>Ochrophyta</taxon>
        <taxon>Bacillariophyta</taxon>
        <taxon>Coscinodiscophyceae</taxon>
        <taxon>Chaetocerotophycidae</taxon>
        <taxon>Chaetocerotales</taxon>
        <taxon>Chaetocerotaceae</taxon>
        <taxon>Chaetoceros</taxon>
    </lineage>
</organism>
<reference evidence="5 6" key="1">
    <citation type="journal article" date="2021" name="Sci. Rep.">
        <title>The genome of the diatom Chaetoceros tenuissimus carries an ancient integrated fragment of an extant virus.</title>
        <authorList>
            <person name="Hongo Y."/>
            <person name="Kimura K."/>
            <person name="Takaki Y."/>
            <person name="Yoshida Y."/>
            <person name="Baba S."/>
            <person name="Kobayashi G."/>
            <person name="Nagasaki K."/>
            <person name="Hano T."/>
            <person name="Tomaru Y."/>
        </authorList>
    </citation>
    <scope>NUCLEOTIDE SEQUENCE [LARGE SCALE GENOMIC DNA]</scope>
    <source>
        <strain evidence="5 6">NIES-3715</strain>
    </source>
</reference>
<dbReference type="InterPro" id="IPR015943">
    <property type="entry name" value="WD40/YVTN_repeat-like_dom_sf"/>
</dbReference>
<feature type="region of interest" description="Disordered" evidence="4">
    <location>
        <begin position="1"/>
        <end position="36"/>
    </location>
</feature>
<evidence type="ECO:0000256" key="1">
    <source>
        <dbReference type="ARBA" id="ARBA00022574"/>
    </source>
</evidence>
<evidence type="ECO:0000313" key="6">
    <source>
        <dbReference type="Proteomes" id="UP001054902"/>
    </source>
</evidence>
<dbReference type="CDD" id="cd00200">
    <property type="entry name" value="WD40"/>
    <property type="match status" value="1"/>
</dbReference>
<dbReference type="PRINTS" id="PR00320">
    <property type="entry name" value="GPROTEINBRPT"/>
</dbReference>
<name>A0AAD3D906_9STRA</name>
<dbReference type="GO" id="GO:0071013">
    <property type="term" value="C:catalytic step 2 spliceosome"/>
    <property type="evidence" value="ECO:0007669"/>
    <property type="project" value="TreeGrafter"/>
</dbReference>
<keyword evidence="6" id="KW-1185">Reference proteome</keyword>
<evidence type="ECO:0008006" key="7">
    <source>
        <dbReference type="Google" id="ProtNLM"/>
    </source>
</evidence>
<feature type="repeat" description="WD" evidence="3">
    <location>
        <begin position="225"/>
        <end position="259"/>
    </location>
</feature>
<evidence type="ECO:0000313" key="5">
    <source>
        <dbReference type="EMBL" id="GFH60147.1"/>
    </source>
</evidence>
<feature type="repeat" description="WD" evidence="3">
    <location>
        <begin position="319"/>
        <end position="354"/>
    </location>
</feature>
<dbReference type="SMART" id="SM00320">
    <property type="entry name" value="WD40"/>
    <property type="match status" value="7"/>
</dbReference>
<dbReference type="Proteomes" id="UP001054902">
    <property type="component" value="Unassembled WGS sequence"/>
</dbReference>
<proteinExistence type="predicted"/>
<dbReference type="SUPFAM" id="SSF50978">
    <property type="entry name" value="WD40 repeat-like"/>
    <property type="match status" value="1"/>
</dbReference>
<feature type="repeat" description="WD" evidence="3">
    <location>
        <begin position="89"/>
        <end position="130"/>
    </location>
</feature>
<keyword evidence="2" id="KW-0677">Repeat</keyword>
<dbReference type="Gene3D" id="2.130.10.10">
    <property type="entry name" value="YVTN repeat-like/Quinoprotein amine dehydrogenase"/>
    <property type="match status" value="1"/>
</dbReference>
<protein>
    <recommendedName>
        <fullName evidence="7">Anaphase-promoting complex subunit 4 WD40 domain-containing protein</fullName>
    </recommendedName>
</protein>
<dbReference type="PANTHER" id="PTHR44006:SF1">
    <property type="entry name" value="U5 SMALL NUCLEAR RIBONUCLEOPROTEIN 40 KDA PROTEIN"/>
    <property type="match status" value="1"/>
</dbReference>
<gene>
    <name evidence="5" type="ORF">CTEN210_16623</name>
</gene>
<dbReference type="AlphaFoldDB" id="A0AAD3D906"/>
<evidence type="ECO:0000256" key="2">
    <source>
        <dbReference type="ARBA" id="ARBA00022737"/>
    </source>
</evidence>
<dbReference type="PROSITE" id="PS50294">
    <property type="entry name" value="WD_REPEATS_REGION"/>
    <property type="match status" value="5"/>
</dbReference>
<feature type="repeat" description="WD" evidence="3">
    <location>
        <begin position="134"/>
        <end position="171"/>
    </location>
</feature>
<dbReference type="InterPro" id="IPR001680">
    <property type="entry name" value="WD40_rpt"/>
</dbReference>
<dbReference type="PANTHER" id="PTHR44006">
    <property type="entry name" value="U5 SMALL NUCLEAR RIBONUCLEOPROTEIN 40 KDA PROTEIN"/>
    <property type="match status" value="1"/>
</dbReference>